<dbReference type="KEGG" id="pgri:PgNI_08962"/>
<evidence type="ECO:0000256" key="2">
    <source>
        <dbReference type="SAM" id="MobiDB-lite"/>
    </source>
</evidence>
<feature type="compositionally biased region" description="Basic and acidic residues" evidence="2">
    <location>
        <begin position="341"/>
        <end position="356"/>
    </location>
</feature>
<reference evidence="5" key="2">
    <citation type="submission" date="2019-10" db="EMBL/GenBank/DDBJ databases">
        <authorList>
            <consortium name="NCBI Genome Project"/>
        </authorList>
    </citation>
    <scope>NUCLEOTIDE SEQUENCE</scope>
    <source>
        <strain evidence="5">NI907</strain>
    </source>
</reference>
<keyword evidence="1" id="KW-0862">Zinc</keyword>
<evidence type="ECO:0000313" key="4">
    <source>
        <dbReference type="Proteomes" id="UP000515153"/>
    </source>
</evidence>
<dbReference type="Proteomes" id="UP000515153">
    <property type="component" value="Chromosome V"/>
</dbReference>
<keyword evidence="1" id="KW-0863">Zinc-finger</keyword>
<feature type="compositionally biased region" description="Basic and acidic residues" evidence="2">
    <location>
        <begin position="132"/>
        <end position="143"/>
    </location>
</feature>
<keyword evidence="1" id="KW-0479">Metal-binding</keyword>
<sequence length="427" mass="47009">MALLLQYYLVRPVRKMQTDSGYVSIPESKVPMIPIDILPEWIEIVGLPRSLRDNHAVGLTSLGHVEKPEEMLEVRLRSVDPSVHDRAMQYAHVSHLSSGQSGASTINNIPSHEKEPVRTTTGDHVKTATLKELKRQRGERPDGETLTNTTEPGRPNVDAPRKLEAEMPAVQNRQSDEASRSLRAAPQSVRTAAGKAPVYSKRALVAAPNGLSSSVHAQSDPSTEMATKGAGVSAAASPRHQRSAGRATQPFGNEGMRKPTHGARKKTKIPESRRFCHNWCHRGACKWGAECHYRHAMPATRECLREVGLRDYPRWWAELSGASTDTRPRGRTGQSAARRKTPYEQETRPHEPELQREPLSISKRAVAEDPVCLDAHPSEGLSRLQVSDCSGVAHRVTQLPATTSLAEGKNVAQENGTREPVNLIDLD</sequence>
<organism evidence="4 5">
    <name type="scientific">Pyricularia grisea</name>
    <name type="common">Crabgrass-specific blast fungus</name>
    <name type="synonym">Magnaporthe grisea</name>
    <dbReference type="NCBI Taxonomy" id="148305"/>
    <lineage>
        <taxon>Eukaryota</taxon>
        <taxon>Fungi</taxon>
        <taxon>Dikarya</taxon>
        <taxon>Ascomycota</taxon>
        <taxon>Pezizomycotina</taxon>
        <taxon>Sordariomycetes</taxon>
        <taxon>Sordariomycetidae</taxon>
        <taxon>Magnaporthales</taxon>
        <taxon>Pyriculariaceae</taxon>
        <taxon>Pyricularia</taxon>
    </lineage>
</organism>
<feature type="domain" description="C3H1-type" evidence="3">
    <location>
        <begin position="270"/>
        <end position="298"/>
    </location>
</feature>
<feature type="region of interest" description="Disordered" evidence="2">
    <location>
        <begin position="132"/>
        <end position="197"/>
    </location>
</feature>
<dbReference type="PROSITE" id="PS50103">
    <property type="entry name" value="ZF_C3H1"/>
    <property type="match status" value="1"/>
</dbReference>
<feature type="compositionally biased region" description="Basic residues" evidence="2">
    <location>
        <begin position="258"/>
        <end position="267"/>
    </location>
</feature>
<gene>
    <name evidence="5" type="ORF">PgNI_08962</name>
</gene>
<evidence type="ECO:0000313" key="5">
    <source>
        <dbReference type="RefSeq" id="XP_030978610.1"/>
    </source>
</evidence>
<proteinExistence type="predicted"/>
<protein>
    <recommendedName>
        <fullName evidence="3">C3H1-type domain-containing protein</fullName>
    </recommendedName>
</protein>
<feature type="compositionally biased region" description="Polar residues" evidence="2">
    <location>
        <begin position="210"/>
        <end position="225"/>
    </location>
</feature>
<dbReference type="RefSeq" id="XP_030978610.1">
    <property type="nucleotide sequence ID" value="XM_031128952.1"/>
</dbReference>
<feature type="region of interest" description="Disordered" evidence="2">
    <location>
        <begin position="322"/>
        <end position="361"/>
    </location>
</feature>
<accession>A0A6P8AUN7</accession>
<dbReference type="InterPro" id="IPR000571">
    <property type="entry name" value="Znf_CCCH"/>
</dbReference>
<keyword evidence="4" id="KW-1185">Reference proteome</keyword>
<feature type="zinc finger region" description="C3H1-type" evidence="1">
    <location>
        <begin position="270"/>
        <end position="298"/>
    </location>
</feature>
<reference evidence="4 5" key="1">
    <citation type="journal article" date="2019" name="Mol. Biol. Evol.">
        <title>Blast fungal genomes show frequent chromosomal changes, gene gains and losses, and effector gene turnover.</title>
        <authorList>
            <person name="Gomez Luciano L.B."/>
            <person name="Jason Tsai I."/>
            <person name="Chuma I."/>
            <person name="Tosa Y."/>
            <person name="Chen Y.H."/>
            <person name="Li J.Y."/>
            <person name="Li M.Y."/>
            <person name="Jade Lu M.Y."/>
            <person name="Nakayashiki H."/>
            <person name="Li W.H."/>
        </authorList>
    </citation>
    <scope>NUCLEOTIDE SEQUENCE [LARGE SCALE GENOMIC DNA]</scope>
    <source>
        <strain evidence="4 5">NI907</strain>
    </source>
</reference>
<evidence type="ECO:0000256" key="1">
    <source>
        <dbReference type="PROSITE-ProRule" id="PRU00723"/>
    </source>
</evidence>
<name>A0A6P8AUN7_PYRGI</name>
<feature type="region of interest" description="Disordered" evidence="2">
    <location>
        <begin position="408"/>
        <end position="427"/>
    </location>
</feature>
<evidence type="ECO:0000259" key="3">
    <source>
        <dbReference type="PROSITE" id="PS50103"/>
    </source>
</evidence>
<dbReference type="GeneID" id="41963860"/>
<feature type="region of interest" description="Disordered" evidence="2">
    <location>
        <begin position="209"/>
        <end position="269"/>
    </location>
</feature>
<dbReference type="GO" id="GO:0008270">
    <property type="term" value="F:zinc ion binding"/>
    <property type="evidence" value="ECO:0007669"/>
    <property type="project" value="UniProtKB-KW"/>
</dbReference>
<reference evidence="5" key="3">
    <citation type="submission" date="2025-08" db="UniProtKB">
        <authorList>
            <consortium name="RefSeq"/>
        </authorList>
    </citation>
    <scope>IDENTIFICATION</scope>
    <source>
        <strain evidence="5">NI907</strain>
    </source>
</reference>
<dbReference type="AlphaFoldDB" id="A0A6P8AUN7"/>